<dbReference type="EMBL" id="MASJ01000039">
    <property type="protein sequence ID" value="OCS83006.1"/>
    <property type="molecule type" value="Genomic_DNA"/>
</dbReference>
<dbReference type="STRING" id="33978.A6M13_06285"/>
<proteinExistence type="predicted"/>
<evidence type="ECO:0000313" key="1">
    <source>
        <dbReference type="EMBL" id="OCS83006.1"/>
    </source>
</evidence>
<accession>A0A1C0Y766</accession>
<dbReference type="OrthoDB" id="2735893at2"/>
<organism evidence="1 2">
    <name type="scientific">Caryophanon tenue</name>
    <dbReference type="NCBI Taxonomy" id="33978"/>
    <lineage>
        <taxon>Bacteria</taxon>
        <taxon>Bacillati</taxon>
        <taxon>Bacillota</taxon>
        <taxon>Bacilli</taxon>
        <taxon>Bacillales</taxon>
        <taxon>Caryophanaceae</taxon>
        <taxon>Caryophanon</taxon>
    </lineage>
</organism>
<protein>
    <submittedName>
        <fullName evidence="1">Uncharacterized protein</fullName>
    </submittedName>
</protein>
<comment type="caution">
    <text evidence="1">The sequence shown here is derived from an EMBL/GenBank/DDBJ whole genome shotgun (WGS) entry which is preliminary data.</text>
</comment>
<dbReference type="Proteomes" id="UP000093199">
    <property type="component" value="Unassembled WGS sequence"/>
</dbReference>
<dbReference type="AlphaFoldDB" id="A0A1C0Y766"/>
<sequence length="96" mass="11745">MFIIASTRPLPIHYDEHAKWYFKRGIYADRKVTYPFFVEVERGADLQPVIGYIERFISQYTQYEMAIHADDWYIHFYVQQQFRHAEFTNGVIYLKR</sequence>
<name>A0A1C0Y766_9BACL</name>
<dbReference type="RefSeq" id="WP_066547913.1">
    <property type="nucleotide sequence ID" value="NZ_MASJ01000039.1"/>
</dbReference>
<evidence type="ECO:0000313" key="2">
    <source>
        <dbReference type="Proteomes" id="UP000093199"/>
    </source>
</evidence>
<gene>
    <name evidence="1" type="ORF">A6M13_06285</name>
</gene>
<reference evidence="1 2" key="1">
    <citation type="submission" date="2016-07" db="EMBL/GenBank/DDBJ databases">
        <title>Caryophanon tenue genome sequencing.</title>
        <authorList>
            <person name="Verma A."/>
            <person name="Pal Y."/>
            <person name="Krishnamurthi S."/>
        </authorList>
    </citation>
    <scope>NUCLEOTIDE SEQUENCE [LARGE SCALE GENOMIC DNA]</scope>
    <source>
        <strain evidence="1 2">DSM 14152</strain>
    </source>
</reference>
<keyword evidence="2" id="KW-1185">Reference proteome</keyword>